<gene>
    <name evidence="1" type="ORF">EWV81_15020</name>
</gene>
<name>A0A552DP83_MICAE</name>
<sequence>MTTAFVSKTIIVYQPQTTYFVLTFRASDCQDFVNTEALTSKPLEMSCFAVLYWSGFHPVALKRGSSPRHSR</sequence>
<accession>A0A552DP83</accession>
<dbReference type="Proteomes" id="UP000319313">
    <property type="component" value="Unassembled WGS sequence"/>
</dbReference>
<comment type="caution">
    <text evidence="1">The sequence shown here is derived from an EMBL/GenBank/DDBJ whole genome shotgun (WGS) entry which is preliminary data.</text>
</comment>
<evidence type="ECO:0000313" key="2">
    <source>
        <dbReference type="Proteomes" id="UP000319313"/>
    </source>
</evidence>
<protein>
    <submittedName>
        <fullName evidence="1">Uncharacterized protein</fullName>
    </submittedName>
</protein>
<dbReference type="EMBL" id="SFBL01000133">
    <property type="protein sequence ID" value="TRU24041.1"/>
    <property type="molecule type" value="Genomic_DNA"/>
</dbReference>
<reference evidence="1 2" key="1">
    <citation type="submission" date="2019-01" db="EMBL/GenBank/DDBJ databases">
        <title>Coherence of Microcystis species and biogeography revealed through population genomics.</title>
        <authorList>
            <person name="Perez-Carrascal O.M."/>
            <person name="Terrat Y."/>
            <person name="Giani A."/>
            <person name="Fortin N."/>
            <person name="Tromas N."/>
            <person name="Shapiro B.J."/>
        </authorList>
    </citation>
    <scope>NUCLEOTIDE SEQUENCE [LARGE SCALE GENOMIC DNA]</scope>
    <source>
        <strain evidence="1">Ma_SC_T_19800800_S464</strain>
    </source>
</reference>
<organism evidence="1 2">
    <name type="scientific">Microcystis aeruginosa Ma_SC_T_19800800_S464</name>
    <dbReference type="NCBI Taxonomy" id="2486257"/>
    <lineage>
        <taxon>Bacteria</taxon>
        <taxon>Bacillati</taxon>
        <taxon>Cyanobacteriota</taxon>
        <taxon>Cyanophyceae</taxon>
        <taxon>Oscillatoriophycideae</taxon>
        <taxon>Chroococcales</taxon>
        <taxon>Microcystaceae</taxon>
        <taxon>Microcystis</taxon>
    </lineage>
</organism>
<proteinExistence type="predicted"/>
<dbReference type="AlphaFoldDB" id="A0A552DP83"/>
<evidence type="ECO:0000313" key="1">
    <source>
        <dbReference type="EMBL" id="TRU24041.1"/>
    </source>
</evidence>